<dbReference type="SUPFAM" id="SSF56935">
    <property type="entry name" value="Porins"/>
    <property type="match status" value="1"/>
</dbReference>
<proteinExistence type="predicted"/>
<reference evidence="1" key="1">
    <citation type="journal article" date="2015" name="Nature">
        <title>Complex archaea that bridge the gap between prokaryotes and eukaryotes.</title>
        <authorList>
            <person name="Spang A."/>
            <person name="Saw J.H."/>
            <person name="Jorgensen S.L."/>
            <person name="Zaremba-Niedzwiedzka K."/>
            <person name="Martijn J."/>
            <person name="Lind A.E."/>
            <person name="van Eijk R."/>
            <person name="Schleper C."/>
            <person name="Guy L."/>
            <person name="Ettema T.J."/>
        </authorList>
    </citation>
    <scope>NUCLEOTIDE SEQUENCE</scope>
</reference>
<organism evidence="1">
    <name type="scientific">marine sediment metagenome</name>
    <dbReference type="NCBI Taxonomy" id="412755"/>
    <lineage>
        <taxon>unclassified sequences</taxon>
        <taxon>metagenomes</taxon>
        <taxon>ecological metagenomes</taxon>
    </lineage>
</organism>
<name>A0A0F9LAS2_9ZZZZ</name>
<comment type="caution">
    <text evidence="1">The sequence shown here is derived from an EMBL/GenBank/DDBJ whole genome shotgun (WGS) entry which is preliminary data.</text>
</comment>
<dbReference type="EMBL" id="LAZR01007567">
    <property type="protein sequence ID" value="KKM84441.1"/>
    <property type="molecule type" value="Genomic_DNA"/>
</dbReference>
<protein>
    <recommendedName>
        <fullName evidence="2">Porin domain-containing protein</fullName>
    </recommendedName>
</protein>
<dbReference type="InterPro" id="IPR045748">
    <property type="entry name" value="DcaP"/>
</dbReference>
<gene>
    <name evidence="1" type="ORF">LCGC14_1299110</name>
</gene>
<accession>A0A0F9LAS2</accession>
<dbReference type="Pfam" id="PF19577">
    <property type="entry name" value="DcaP"/>
    <property type="match status" value="1"/>
</dbReference>
<evidence type="ECO:0008006" key="2">
    <source>
        <dbReference type="Google" id="ProtNLM"/>
    </source>
</evidence>
<evidence type="ECO:0000313" key="1">
    <source>
        <dbReference type="EMBL" id="KKM84441.1"/>
    </source>
</evidence>
<dbReference type="AlphaFoldDB" id="A0A0F9LAS2"/>
<sequence>MQSNKLRMAIRVAAAVTVFGMAGQASAMKILGDVNHKNDLEGYEIDVYGYARLNASYDINEDISTSTRAGDFSKVNTGSAENNEATGFFGADAFQSRLGVQAMTPQGVKIVVEGDFRGNGGGTLRIRHAYGEYKGVMAGRNWSNYLSFVGYVPTLEFDGMPGNAGSQFRTSQLRYTSGPFSVSLEQPFNFAGLITPAGSNIEQKTSLPIVTARLEDSAGAVSYSTAAFVRQIDYDTGTQDDSAIGYGAFGALTVAVTDTVSLHGVINYVTGGDIYLYRSGENYAVQDAYVDSSGNLELISGYSASLGASFDLGGGRSINTGVGMVDVDWDDALRDLPASANIGSKQETNTSAIINYQWSPAKAVTMGVQYGYYMVDDVNGDDGDASRLMFAAQYSF</sequence>